<dbReference type="PROSITE" id="PS01173">
    <property type="entry name" value="LIPASE_GDXG_HIS"/>
    <property type="match status" value="1"/>
</dbReference>
<dbReference type="InterPro" id="IPR002168">
    <property type="entry name" value="Lipase_GDXG_HIS_AS"/>
</dbReference>
<accession>A0A931B4Z8</accession>
<dbReference type="PANTHER" id="PTHR48081:SF8">
    <property type="entry name" value="ALPHA_BETA HYDROLASE FOLD-3 DOMAIN-CONTAINING PROTEIN-RELATED"/>
    <property type="match status" value="1"/>
</dbReference>
<gene>
    <name evidence="4" type="ORF">I2501_20700</name>
</gene>
<dbReference type="InterPro" id="IPR050300">
    <property type="entry name" value="GDXG_lipolytic_enzyme"/>
</dbReference>
<sequence length="332" mass="34550">MTPTPDLLSPAARVLCDAMAAHFPDPAQAPLTVASMRAASSAGTAPGEKPPGPELAEVRELLPGGPEDVPVRMRLYQPEPQSAGAAGGRPLLLFLHGGGFVICDLDTHDRTARELAHRSGATVLSVDYRLAPEHPFPAATQDARAALAWALRHAEELGCAPSRVFVGGDSAGGNLAAGAALGLATAEDGHGGVALAGQLLIYPCVEQRFLGASAELFGEGYFMTLDHLRWFTEQYLGPAATDLAALGPLASPGLAPDLSGMPPTLLVVADCDILRDQTLAYARRLAAAGVPVEVQLHPGTFHGFLGVLDHLPAADTALTGAAMWLRHRAERL</sequence>
<comment type="caution">
    <text evidence="4">The sequence shown here is derived from an EMBL/GenBank/DDBJ whole genome shotgun (WGS) entry which is preliminary data.</text>
</comment>
<dbReference type="InterPro" id="IPR013094">
    <property type="entry name" value="AB_hydrolase_3"/>
</dbReference>
<feature type="domain" description="Alpha/beta hydrolase fold-3" evidence="3">
    <location>
        <begin position="92"/>
        <end position="305"/>
    </location>
</feature>
<evidence type="ECO:0000313" key="4">
    <source>
        <dbReference type="EMBL" id="MBF9070449.1"/>
    </source>
</evidence>
<keyword evidence="5" id="KW-1185">Reference proteome</keyword>
<proteinExistence type="inferred from homology"/>
<dbReference type="RefSeq" id="WP_196195619.1">
    <property type="nucleotide sequence ID" value="NZ_JADPRT010000008.1"/>
</dbReference>
<dbReference type="PANTHER" id="PTHR48081">
    <property type="entry name" value="AB HYDROLASE SUPERFAMILY PROTEIN C4A8.06C"/>
    <property type="match status" value="1"/>
</dbReference>
<dbReference type="SUPFAM" id="SSF53474">
    <property type="entry name" value="alpha/beta-Hydrolases"/>
    <property type="match status" value="1"/>
</dbReference>
<evidence type="ECO:0000256" key="1">
    <source>
        <dbReference type="ARBA" id="ARBA00010515"/>
    </source>
</evidence>
<dbReference type="InterPro" id="IPR029058">
    <property type="entry name" value="AB_hydrolase_fold"/>
</dbReference>
<keyword evidence="2 4" id="KW-0378">Hydrolase</keyword>
<dbReference type="Proteomes" id="UP000657385">
    <property type="component" value="Unassembled WGS sequence"/>
</dbReference>
<organism evidence="4 5">
    <name type="scientific">Streptacidiphilus fuscans</name>
    <dbReference type="NCBI Taxonomy" id="2789292"/>
    <lineage>
        <taxon>Bacteria</taxon>
        <taxon>Bacillati</taxon>
        <taxon>Actinomycetota</taxon>
        <taxon>Actinomycetes</taxon>
        <taxon>Kitasatosporales</taxon>
        <taxon>Streptomycetaceae</taxon>
        <taxon>Streptacidiphilus</taxon>
    </lineage>
</organism>
<dbReference type="GO" id="GO:0016787">
    <property type="term" value="F:hydrolase activity"/>
    <property type="evidence" value="ECO:0007669"/>
    <property type="project" value="UniProtKB-KW"/>
</dbReference>
<evidence type="ECO:0000256" key="2">
    <source>
        <dbReference type="ARBA" id="ARBA00022801"/>
    </source>
</evidence>
<evidence type="ECO:0000259" key="3">
    <source>
        <dbReference type="Pfam" id="PF07859"/>
    </source>
</evidence>
<evidence type="ECO:0000313" key="5">
    <source>
        <dbReference type="Proteomes" id="UP000657385"/>
    </source>
</evidence>
<dbReference type="Pfam" id="PF07859">
    <property type="entry name" value="Abhydrolase_3"/>
    <property type="match status" value="1"/>
</dbReference>
<reference evidence="4" key="1">
    <citation type="submission" date="2020-11" db="EMBL/GenBank/DDBJ databases">
        <title>Isolation and identification of active actinomycetes.</title>
        <authorList>
            <person name="Yu B."/>
        </authorList>
    </citation>
    <scope>NUCLEOTIDE SEQUENCE</scope>
    <source>
        <strain evidence="4">NEAU-YB345</strain>
    </source>
</reference>
<dbReference type="EMBL" id="JADPRT010000008">
    <property type="protein sequence ID" value="MBF9070449.1"/>
    <property type="molecule type" value="Genomic_DNA"/>
</dbReference>
<comment type="similarity">
    <text evidence="1">Belongs to the 'GDXG' lipolytic enzyme family.</text>
</comment>
<dbReference type="Gene3D" id="3.40.50.1820">
    <property type="entry name" value="alpha/beta hydrolase"/>
    <property type="match status" value="1"/>
</dbReference>
<name>A0A931B4Z8_9ACTN</name>
<dbReference type="AlphaFoldDB" id="A0A931B4Z8"/>
<protein>
    <submittedName>
        <fullName evidence="4">Alpha/beta hydrolase</fullName>
    </submittedName>
</protein>